<feature type="region of interest" description="Disordered" evidence="1">
    <location>
        <begin position="1"/>
        <end position="44"/>
    </location>
</feature>
<organism evidence="2 3">
    <name type="scientific">Salirhabdus euzebyi</name>
    <dbReference type="NCBI Taxonomy" id="394506"/>
    <lineage>
        <taxon>Bacteria</taxon>
        <taxon>Bacillati</taxon>
        <taxon>Bacillota</taxon>
        <taxon>Bacilli</taxon>
        <taxon>Bacillales</taxon>
        <taxon>Bacillaceae</taxon>
        <taxon>Salirhabdus</taxon>
    </lineage>
</organism>
<evidence type="ECO:0000256" key="1">
    <source>
        <dbReference type="SAM" id="MobiDB-lite"/>
    </source>
</evidence>
<dbReference type="Pfam" id="PF14140">
    <property type="entry name" value="YpzI"/>
    <property type="match status" value="1"/>
</dbReference>
<protein>
    <recommendedName>
        <fullName evidence="4">YpzI family protein</fullName>
    </recommendedName>
</protein>
<evidence type="ECO:0008006" key="4">
    <source>
        <dbReference type="Google" id="ProtNLM"/>
    </source>
</evidence>
<feature type="compositionally biased region" description="Basic and acidic residues" evidence="1">
    <location>
        <begin position="1"/>
        <end position="10"/>
    </location>
</feature>
<proteinExistence type="predicted"/>
<dbReference type="Proteomes" id="UP000581688">
    <property type="component" value="Unassembled WGS sequence"/>
</dbReference>
<dbReference type="InterPro" id="IPR025414">
    <property type="entry name" value="YpzI-like"/>
</dbReference>
<feature type="compositionally biased region" description="Basic and acidic residues" evidence="1">
    <location>
        <begin position="32"/>
        <end position="44"/>
    </location>
</feature>
<gene>
    <name evidence="2" type="ORF">HNQ94_002404</name>
</gene>
<sequence>MGKDRQETKQRKSGRAAPDRDQALHYGGATKLENEERARDNNKD</sequence>
<comment type="caution">
    <text evidence="2">The sequence shown here is derived from an EMBL/GenBank/DDBJ whole genome shotgun (WGS) entry which is preliminary data.</text>
</comment>
<dbReference type="AlphaFoldDB" id="A0A841Q6H5"/>
<name>A0A841Q6H5_9BACI</name>
<evidence type="ECO:0000313" key="3">
    <source>
        <dbReference type="Proteomes" id="UP000581688"/>
    </source>
</evidence>
<accession>A0A841Q6H5</accession>
<reference evidence="2 3" key="1">
    <citation type="submission" date="2020-08" db="EMBL/GenBank/DDBJ databases">
        <title>Genomic Encyclopedia of Type Strains, Phase IV (KMG-IV): sequencing the most valuable type-strain genomes for metagenomic binning, comparative biology and taxonomic classification.</title>
        <authorList>
            <person name="Goeker M."/>
        </authorList>
    </citation>
    <scope>NUCLEOTIDE SEQUENCE [LARGE SCALE GENOMIC DNA]</scope>
    <source>
        <strain evidence="2 3">DSM 19612</strain>
    </source>
</reference>
<dbReference type="RefSeq" id="WP_174496513.1">
    <property type="nucleotide sequence ID" value="NZ_CADDWK010000008.1"/>
</dbReference>
<keyword evidence="3" id="KW-1185">Reference proteome</keyword>
<dbReference type="EMBL" id="JACHGH010000006">
    <property type="protein sequence ID" value="MBB6453953.1"/>
    <property type="molecule type" value="Genomic_DNA"/>
</dbReference>
<evidence type="ECO:0000313" key="2">
    <source>
        <dbReference type="EMBL" id="MBB6453953.1"/>
    </source>
</evidence>